<name>A0A8D8VKG9_9HEMI</name>
<proteinExistence type="predicted"/>
<reference evidence="1" key="1">
    <citation type="submission" date="2021-05" db="EMBL/GenBank/DDBJ databases">
        <authorList>
            <person name="Alioto T."/>
            <person name="Alioto T."/>
            <person name="Gomez Garrido J."/>
        </authorList>
    </citation>
    <scope>NUCLEOTIDE SEQUENCE</scope>
</reference>
<organism evidence="1">
    <name type="scientific">Cacopsylla melanoneura</name>
    <dbReference type="NCBI Taxonomy" id="428564"/>
    <lineage>
        <taxon>Eukaryota</taxon>
        <taxon>Metazoa</taxon>
        <taxon>Ecdysozoa</taxon>
        <taxon>Arthropoda</taxon>
        <taxon>Hexapoda</taxon>
        <taxon>Insecta</taxon>
        <taxon>Pterygota</taxon>
        <taxon>Neoptera</taxon>
        <taxon>Paraneoptera</taxon>
        <taxon>Hemiptera</taxon>
        <taxon>Sternorrhyncha</taxon>
        <taxon>Psylloidea</taxon>
        <taxon>Psyllidae</taxon>
        <taxon>Psyllinae</taxon>
        <taxon>Cacopsylla</taxon>
    </lineage>
</organism>
<accession>A0A8D8VKG9</accession>
<dbReference type="AlphaFoldDB" id="A0A8D8VKG9"/>
<protein>
    <submittedName>
        <fullName evidence="1">Uncharacterized protein</fullName>
    </submittedName>
</protein>
<evidence type="ECO:0000313" key="1">
    <source>
        <dbReference type="EMBL" id="CAG6627422.1"/>
    </source>
</evidence>
<sequence>MRTIIYTGIRMFYLILSDPKPPPVAMIAMTATTPTARLLITLLLSKNIPTITATVVDIPTIYLPPEEQCSLTLVQPHPGYSSHPELRGAQPGALLINRARSHNNPIVAVVTHIECDNGHTHRTR</sequence>
<dbReference type="EMBL" id="HBUF01065291">
    <property type="protein sequence ID" value="CAG6627422.1"/>
    <property type="molecule type" value="Transcribed_RNA"/>
</dbReference>